<reference evidence="3 4" key="1">
    <citation type="submission" date="2018-11" db="EMBL/GenBank/DDBJ databases">
        <title>Genomic Encyclopedia of Type Strains, Phase IV (KMG-IV): sequencing the most valuable type-strain genomes for metagenomic binning, comparative biology and taxonomic classification.</title>
        <authorList>
            <person name="Goeker M."/>
        </authorList>
    </citation>
    <scope>NUCLEOTIDE SEQUENCE [LARGE SCALE GENOMIC DNA]</scope>
    <source>
        <strain evidence="3 4">DSM 21945</strain>
    </source>
</reference>
<dbReference type="Proteomes" id="UP000268033">
    <property type="component" value="Unassembled WGS sequence"/>
</dbReference>
<protein>
    <submittedName>
        <fullName evidence="3">D-amino-acid dehydrogenase</fullName>
    </submittedName>
</protein>
<dbReference type="GO" id="GO:0016491">
    <property type="term" value="F:oxidoreductase activity"/>
    <property type="evidence" value="ECO:0007669"/>
    <property type="project" value="UniProtKB-KW"/>
</dbReference>
<dbReference type="InterPro" id="IPR006076">
    <property type="entry name" value="FAD-dep_OxRdtase"/>
</dbReference>
<name>A0A3N1PAU3_9GAMM</name>
<feature type="domain" description="FAD dependent oxidoreductase" evidence="2">
    <location>
        <begin position="4"/>
        <end position="389"/>
    </location>
</feature>
<dbReference type="Pfam" id="PF01266">
    <property type="entry name" value="DAO"/>
    <property type="match status" value="1"/>
</dbReference>
<dbReference type="Gene3D" id="3.30.9.10">
    <property type="entry name" value="D-Amino Acid Oxidase, subunit A, domain 2"/>
    <property type="match status" value="1"/>
</dbReference>
<dbReference type="GO" id="GO:0005737">
    <property type="term" value="C:cytoplasm"/>
    <property type="evidence" value="ECO:0007669"/>
    <property type="project" value="TreeGrafter"/>
</dbReference>
<dbReference type="EMBL" id="RJUL01000005">
    <property type="protein sequence ID" value="ROQ25735.1"/>
    <property type="molecule type" value="Genomic_DNA"/>
</dbReference>
<dbReference type="Gene3D" id="3.50.50.60">
    <property type="entry name" value="FAD/NAD(P)-binding domain"/>
    <property type="match status" value="2"/>
</dbReference>
<keyword evidence="1" id="KW-0560">Oxidoreductase</keyword>
<dbReference type="AlphaFoldDB" id="A0A3N1PAU3"/>
<dbReference type="PANTHER" id="PTHR13847:SF289">
    <property type="entry name" value="GLYCINE OXIDASE"/>
    <property type="match status" value="1"/>
</dbReference>
<proteinExistence type="predicted"/>
<dbReference type="RefSeq" id="WP_244946571.1">
    <property type="nucleotide sequence ID" value="NZ_RJUL01000005.1"/>
</dbReference>
<dbReference type="SUPFAM" id="SSF54373">
    <property type="entry name" value="FAD-linked reductases, C-terminal domain"/>
    <property type="match status" value="1"/>
</dbReference>
<organism evidence="3 4">
    <name type="scientific">Gallaecimonas pentaromativorans</name>
    <dbReference type="NCBI Taxonomy" id="584787"/>
    <lineage>
        <taxon>Bacteria</taxon>
        <taxon>Pseudomonadati</taxon>
        <taxon>Pseudomonadota</taxon>
        <taxon>Gammaproteobacteria</taxon>
        <taxon>Enterobacterales</taxon>
        <taxon>Gallaecimonadaceae</taxon>
        <taxon>Gallaecimonas</taxon>
    </lineage>
</organism>
<accession>A0A3N1PAU3</accession>
<dbReference type="SUPFAM" id="SSF51971">
    <property type="entry name" value="Nucleotide-binding domain"/>
    <property type="match status" value="1"/>
</dbReference>
<dbReference type="PANTHER" id="PTHR13847">
    <property type="entry name" value="SARCOSINE DEHYDROGENASE-RELATED"/>
    <property type="match status" value="1"/>
</dbReference>
<dbReference type="STRING" id="584787.GCA_001247655_02799"/>
<keyword evidence="4" id="KW-1185">Reference proteome</keyword>
<dbReference type="InterPro" id="IPR036188">
    <property type="entry name" value="FAD/NAD-bd_sf"/>
</dbReference>
<evidence type="ECO:0000313" key="4">
    <source>
        <dbReference type="Proteomes" id="UP000268033"/>
    </source>
</evidence>
<comment type="caution">
    <text evidence="3">The sequence shown here is derived from an EMBL/GenBank/DDBJ whole genome shotgun (WGS) entry which is preliminary data.</text>
</comment>
<evidence type="ECO:0000313" key="3">
    <source>
        <dbReference type="EMBL" id="ROQ25735.1"/>
    </source>
</evidence>
<sequence length="410" mass="43687">MPSIAIIGGGVVGRCCAFHLQNRGFDVTVLDDDPALAAPSWNNAGHIATEQPAPLASIAAIRSAPGRLFRVGGALDFDFSAPGIYRWIWRYLRAATPRRFAKGKAALGALVANADKAWAALAEELGEPALVQNAGHWVLWESSKSATKGLQHWQQADIGTAAFAPLSQEALEVLEKKITEPLQGGIAFTGTGQVARHQALAKALKAAFIARGGQWLSQSAAPLVIKEGRATLPGGADFDKILVCAGAASARVLASIHPGVPLMAERGYHIEADCDDSLWPAGLPPVVFEDRSLIVTRFGDRLRACSFVELSSLDAKPDPRKWQQLLRHAAELGLPFAHNLSQWHGARPTLPDYLPAMGQSDKASNLFYAFGHQHLGLTLAPATATLLGQLLSGEKMAQPLAPFSLARFGC</sequence>
<evidence type="ECO:0000256" key="1">
    <source>
        <dbReference type="ARBA" id="ARBA00023002"/>
    </source>
</evidence>
<gene>
    <name evidence="3" type="ORF">EDC28_10544</name>
</gene>
<evidence type="ECO:0000259" key="2">
    <source>
        <dbReference type="Pfam" id="PF01266"/>
    </source>
</evidence>